<proteinExistence type="predicted"/>
<organism evidence="1 2">
    <name type="scientific">Hirsutella minnesotensis 3608</name>
    <dbReference type="NCBI Taxonomy" id="1043627"/>
    <lineage>
        <taxon>Eukaryota</taxon>
        <taxon>Fungi</taxon>
        <taxon>Dikarya</taxon>
        <taxon>Ascomycota</taxon>
        <taxon>Pezizomycotina</taxon>
        <taxon>Sordariomycetes</taxon>
        <taxon>Hypocreomycetidae</taxon>
        <taxon>Hypocreales</taxon>
        <taxon>Ophiocordycipitaceae</taxon>
        <taxon>Hirsutella</taxon>
    </lineage>
</organism>
<protein>
    <submittedName>
        <fullName evidence="1">Uncharacterized protein</fullName>
    </submittedName>
</protein>
<dbReference type="EMBL" id="KQ030616">
    <property type="protein sequence ID" value="KJZ70617.1"/>
    <property type="molecule type" value="Genomic_DNA"/>
</dbReference>
<dbReference type="OrthoDB" id="5068804at2759"/>
<sequence length="221" mass="24396">MAPSPTSGTDSLEYFNEHGIYYLEDETIGRIVKQIDDLGLATSLKSWDYLNDVILANAVSMTGEACKLISPNSSQQLRRILEPFLDQPNPRRCHTFGPEPGHVFCFWPQSNQSHRLVVSVWSTGTKLELYDGSHTGHLKTVPASNGLFEVPRQGTGHIIHMEAGGMYAFYALGISLKHSNLNSALMDVRFTFQRIAGFTIAYGMDLSSPLTSSDGNKGQQV</sequence>
<reference evidence="1 2" key="1">
    <citation type="journal article" date="2014" name="Genome Biol. Evol.">
        <title>Comparative genomics and transcriptomics analyses reveal divergent lifestyle features of nematode endoparasitic fungus Hirsutella minnesotensis.</title>
        <authorList>
            <person name="Lai Y."/>
            <person name="Liu K."/>
            <person name="Zhang X."/>
            <person name="Zhang X."/>
            <person name="Li K."/>
            <person name="Wang N."/>
            <person name="Shu C."/>
            <person name="Wu Y."/>
            <person name="Wang C."/>
            <person name="Bushley K.E."/>
            <person name="Xiang M."/>
            <person name="Liu X."/>
        </authorList>
    </citation>
    <scope>NUCLEOTIDE SEQUENCE [LARGE SCALE GENOMIC DNA]</scope>
    <source>
        <strain evidence="1 2">3608</strain>
    </source>
</reference>
<gene>
    <name evidence="1" type="ORF">HIM_10005</name>
</gene>
<dbReference type="AlphaFoldDB" id="A0A0F7ZXF2"/>
<evidence type="ECO:0000313" key="1">
    <source>
        <dbReference type="EMBL" id="KJZ70617.1"/>
    </source>
</evidence>
<evidence type="ECO:0000313" key="2">
    <source>
        <dbReference type="Proteomes" id="UP000054481"/>
    </source>
</evidence>
<accession>A0A0F7ZXF2</accession>
<dbReference type="Proteomes" id="UP000054481">
    <property type="component" value="Unassembled WGS sequence"/>
</dbReference>
<name>A0A0F7ZXF2_9HYPO</name>
<keyword evidence="2" id="KW-1185">Reference proteome</keyword>